<dbReference type="AlphaFoldDB" id="A0A844GTP8"/>
<dbReference type="NCBIfam" id="TIGR01766">
    <property type="entry name" value="IS200/IS605 family accessory protein TnpB-like domain"/>
    <property type="match status" value="1"/>
</dbReference>
<dbReference type="InterPro" id="IPR010095">
    <property type="entry name" value="Cas12f1-like_TNB"/>
</dbReference>
<dbReference type="GO" id="GO:0006310">
    <property type="term" value="P:DNA recombination"/>
    <property type="evidence" value="ECO:0007669"/>
    <property type="project" value="UniProtKB-KW"/>
</dbReference>
<name>A0A844GTP8_9CHRO</name>
<dbReference type="NCBIfam" id="NF040570">
    <property type="entry name" value="guided_TnpB"/>
    <property type="match status" value="1"/>
</dbReference>
<dbReference type="InterPro" id="IPR001959">
    <property type="entry name" value="Transposase"/>
</dbReference>
<organism evidence="6 7">
    <name type="scientific">Cyanobacterium aponinum 0216</name>
    <dbReference type="NCBI Taxonomy" id="2676140"/>
    <lineage>
        <taxon>Bacteria</taxon>
        <taxon>Bacillati</taxon>
        <taxon>Cyanobacteriota</taxon>
        <taxon>Cyanophyceae</taxon>
        <taxon>Oscillatoriophycideae</taxon>
        <taxon>Chroococcales</taxon>
        <taxon>Geminocystaceae</taxon>
        <taxon>Cyanobacterium</taxon>
    </lineage>
</organism>
<proteinExistence type="inferred from homology"/>
<evidence type="ECO:0000313" key="6">
    <source>
        <dbReference type="EMBL" id="MTF38421.1"/>
    </source>
</evidence>
<comment type="similarity">
    <text evidence="1">In the C-terminal section; belongs to the transposase 35 family.</text>
</comment>
<feature type="domain" description="Probable transposase IS891/IS1136/IS1341" evidence="5">
    <location>
        <begin position="207"/>
        <end position="306"/>
    </location>
</feature>
<keyword evidence="2" id="KW-0815">Transposition</keyword>
<evidence type="ECO:0000256" key="4">
    <source>
        <dbReference type="ARBA" id="ARBA00023172"/>
    </source>
</evidence>
<gene>
    <name evidence="6" type="ORF">GGC33_05735</name>
</gene>
<dbReference type="GO" id="GO:0003677">
    <property type="term" value="F:DNA binding"/>
    <property type="evidence" value="ECO:0007669"/>
    <property type="project" value="UniProtKB-KW"/>
</dbReference>
<comment type="caution">
    <text evidence="6">The sequence shown here is derived from an EMBL/GenBank/DDBJ whole genome shotgun (WGS) entry which is preliminary data.</text>
</comment>
<keyword evidence="3" id="KW-0238">DNA-binding</keyword>
<protein>
    <submittedName>
        <fullName evidence="6">IS200/IS605 family element transposase accessory protein TnpB</fullName>
    </submittedName>
</protein>
<sequence>MNYKTIRILLTNNISDECNDYLQFTCEQSNKLYNSTVFLIRQSHFEDCPRNIYFDKNDLLRSSFKLRKVKANYPNLCKELKTNVHYQAIGGSQGQQTIKSVAEAFKAYNQLLSLWFKGEIEHKPKMPSYRKNGLYAVSFTKQQIKITIDGYCRLPIPKTQKDELVTKELIIPSAKGVNSHNIAEVRIVPSLGKLWAEFVYKTPEVKATELNYSQALGIDTGVSNLITAVSTKGKSFILCGKRLKFINQKYNKTVAQYKNGKSEFYWDEFLDEITHKRNCQVKDSINKYARFIINYCLNNRIGDIVFGWGQGVKSNANLGKRNNQNFVQLPTVRLKNRIKELADEVGIRFTETEESYTSKSSFLDNDLLPKYGEKPREYKFSGKRINRGLYKTAKSYLINADCNGAINILKKVSTQLGITLAEVSKEALTLPKRYNVNSLTKVYRKRSEQVLTCVATSA</sequence>
<evidence type="ECO:0000313" key="7">
    <source>
        <dbReference type="Proteomes" id="UP000437131"/>
    </source>
</evidence>
<evidence type="ECO:0000259" key="5">
    <source>
        <dbReference type="Pfam" id="PF01385"/>
    </source>
</evidence>
<accession>A0A844GTP8</accession>
<dbReference type="GO" id="GO:0032196">
    <property type="term" value="P:transposition"/>
    <property type="evidence" value="ECO:0007669"/>
    <property type="project" value="UniProtKB-KW"/>
</dbReference>
<evidence type="ECO:0000256" key="2">
    <source>
        <dbReference type="ARBA" id="ARBA00022578"/>
    </source>
</evidence>
<dbReference type="RefSeq" id="WP_155083311.1">
    <property type="nucleotide sequence ID" value="NZ_WMIA01000005.1"/>
</dbReference>
<reference evidence="6 7" key="1">
    <citation type="submission" date="2019-11" db="EMBL/GenBank/DDBJ databases">
        <title>Isolation of a new High Light Tolerant Cyanobacteria.</title>
        <authorList>
            <person name="Dobson Z."/>
            <person name="Vaughn N."/>
            <person name="Vaughn M."/>
            <person name="Fromme P."/>
            <person name="Mazor Y."/>
        </authorList>
    </citation>
    <scope>NUCLEOTIDE SEQUENCE [LARGE SCALE GENOMIC DNA]</scope>
    <source>
        <strain evidence="6 7">0216</strain>
    </source>
</reference>
<evidence type="ECO:0000256" key="3">
    <source>
        <dbReference type="ARBA" id="ARBA00023125"/>
    </source>
</evidence>
<dbReference type="Proteomes" id="UP000437131">
    <property type="component" value="Unassembled WGS sequence"/>
</dbReference>
<dbReference type="EMBL" id="WMIA01000005">
    <property type="protein sequence ID" value="MTF38421.1"/>
    <property type="molecule type" value="Genomic_DNA"/>
</dbReference>
<evidence type="ECO:0000256" key="1">
    <source>
        <dbReference type="ARBA" id="ARBA00008761"/>
    </source>
</evidence>
<dbReference type="Pfam" id="PF01385">
    <property type="entry name" value="OrfB_IS605"/>
    <property type="match status" value="1"/>
</dbReference>
<keyword evidence="4" id="KW-0233">DNA recombination</keyword>